<dbReference type="InterPro" id="IPR052741">
    <property type="entry name" value="Mitochondrial_HTD2"/>
</dbReference>
<sequence>MNSEYNEWLGKTEVFHEQISEVNAKRLHHTLTQNGNPPSSGEAVFPLFLLTLGEPSVPPNQLGEDGHPKRGSFMPPIPLKRRMFAGAEYEFHRALRVGDEVKTTWNITDITRKNGSSGELVFINILREFHVRETLCATENRNIVFTDSDPKIRELNDPEESGEWMEEMSTNPLQLFRYSALTFNCHRIHYDRAYATQVEGYPGLVVHGPLLATWLSLFAARRSGRELKKFRFRAKRPVFDLHHFNLTGDLSGKDAAKLRVLDHQSQLAIAAEAEFIPL</sequence>
<dbReference type="SUPFAM" id="SSF54637">
    <property type="entry name" value="Thioesterase/thiol ester dehydrase-isomerase"/>
    <property type="match status" value="2"/>
</dbReference>
<dbReference type="Gene3D" id="3.10.129.10">
    <property type="entry name" value="Hotdog Thioesterase"/>
    <property type="match status" value="2"/>
</dbReference>
<organism evidence="2">
    <name type="scientific">marine metagenome</name>
    <dbReference type="NCBI Taxonomy" id="408172"/>
    <lineage>
        <taxon>unclassified sequences</taxon>
        <taxon>metagenomes</taxon>
        <taxon>ecological metagenomes</taxon>
    </lineage>
</organism>
<dbReference type="GO" id="GO:0019171">
    <property type="term" value="F:(3R)-hydroxyacyl-[acyl-carrier-protein] dehydratase activity"/>
    <property type="evidence" value="ECO:0007669"/>
    <property type="project" value="TreeGrafter"/>
</dbReference>
<evidence type="ECO:0000313" key="2">
    <source>
        <dbReference type="EMBL" id="SVA87434.1"/>
    </source>
</evidence>
<dbReference type="Pfam" id="PF13452">
    <property type="entry name" value="FAS1_DH_region"/>
    <property type="match status" value="1"/>
</dbReference>
<dbReference type="InterPro" id="IPR029069">
    <property type="entry name" value="HotDog_dom_sf"/>
</dbReference>
<dbReference type="PANTHER" id="PTHR28152">
    <property type="entry name" value="HYDROXYACYL-THIOESTER DEHYDRATASE TYPE 2, MITOCHONDRIAL"/>
    <property type="match status" value="1"/>
</dbReference>
<accession>A0A381ZE94</accession>
<reference evidence="2" key="1">
    <citation type="submission" date="2018-05" db="EMBL/GenBank/DDBJ databases">
        <authorList>
            <person name="Lanie J.A."/>
            <person name="Ng W.-L."/>
            <person name="Kazmierczak K.M."/>
            <person name="Andrzejewski T.M."/>
            <person name="Davidsen T.M."/>
            <person name="Wayne K.J."/>
            <person name="Tettelin H."/>
            <person name="Glass J.I."/>
            <person name="Rusch D."/>
            <person name="Podicherti R."/>
            <person name="Tsui H.-C.T."/>
            <person name="Winkler M.E."/>
        </authorList>
    </citation>
    <scope>NUCLEOTIDE SEQUENCE</scope>
</reference>
<dbReference type="InterPro" id="IPR039569">
    <property type="entry name" value="FAS1-like_DH_region"/>
</dbReference>
<proteinExistence type="predicted"/>
<gene>
    <name evidence="2" type="ORF">METZ01_LOCUS140288</name>
</gene>
<evidence type="ECO:0000259" key="1">
    <source>
        <dbReference type="Pfam" id="PF13452"/>
    </source>
</evidence>
<dbReference type="PANTHER" id="PTHR28152:SF1">
    <property type="entry name" value="HYDROXYACYL-THIOESTER DEHYDRATASE TYPE 2, MITOCHONDRIAL"/>
    <property type="match status" value="1"/>
</dbReference>
<dbReference type="EMBL" id="UINC01020936">
    <property type="protein sequence ID" value="SVA87434.1"/>
    <property type="molecule type" value="Genomic_DNA"/>
</dbReference>
<feature type="domain" description="FAS1-like dehydratase" evidence="1">
    <location>
        <begin position="74"/>
        <end position="128"/>
    </location>
</feature>
<name>A0A381ZE94_9ZZZZ</name>
<protein>
    <recommendedName>
        <fullName evidence="1">FAS1-like dehydratase domain-containing protein</fullName>
    </recommendedName>
</protein>
<dbReference type="AlphaFoldDB" id="A0A381ZE94"/>